<dbReference type="AlphaFoldDB" id="A0A1A8XS04"/>
<evidence type="ECO:0000313" key="1">
    <source>
        <dbReference type="EMBL" id="SBT07899.1"/>
    </source>
</evidence>
<dbReference type="Pfam" id="PF04891">
    <property type="entry name" value="NifQ"/>
    <property type="match status" value="1"/>
</dbReference>
<sequence>MNAPDRQAWPGIRLADLLARPATAAAADDLNRFLFARIIASQANGIGCLPADLGLGTDGYRRLIDEYFPGFAGGAPGRPVDELPEWSDLHKLLIDHAAGKRPSEPWIAEMVATACAGRDHLWQDLGLAARDELSALMRMNFPELARANTSDMKWKKFLYRQFCSRDGIYICPAPSCGECRDYTKCFGPEN</sequence>
<organism evidence="1 2">
    <name type="scientific">Candidatus Accumulibacter aalborgensis</name>
    <dbReference type="NCBI Taxonomy" id="1860102"/>
    <lineage>
        <taxon>Bacteria</taxon>
        <taxon>Pseudomonadati</taxon>
        <taxon>Pseudomonadota</taxon>
        <taxon>Betaproteobacteria</taxon>
        <taxon>Candidatus Accumulibacter</taxon>
    </lineage>
</organism>
<name>A0A1A8XS04_9PROT</name>
<dbReference type="GO" id="GO:0030151">
    <property type="term" value="F:molybdenum ion binding"/>
    <property type="evidence" value="ECO:0007669"/>
    <property type="project" value="InterPro"/>
</dbReference>
<dbReference type="GO" id="GO:0009399">
    <property type="term" value="P:nitrogen fixation"/>
    <property type="evidence" value="ECO:0007669"/>
    <property type="project" value="InterPro"/>
</dbReference>
<dbReference type="InterPro" id="IPR006975">
    <property type="entry name" value="NifQ"/>
</dbReference>
<reference evidence="1 2" key="1">
    <citation type="submission" date="2016-06" db="EMBL/GenBank/DDBJ databases">
        <authorList>
            <person name="Kjaerup R.B."/>
            <person name="Dalgaard T.S."/>
            <person name="Juul-Madsen H.R."/>
        </authorList>
    </citation>
    <scope>NUCLEOTIDE SEQUENCE [LARGE SCALE GENOMIC DNA]</scope>
    <source>
        <strain evidence="1">3</strain>
    </source>
</reference>
<dbReference type="EMBL" id="FLQX01000127">
    <property type="protein sequence ID" value="SBT07899.1"/>
    <property type="molecule type" value="Genomic_DNA"/>
</dbReference>
<evidence type="ECO:0000313" key="2">
    <source>
        <dbReference type="Proteomes" id="UP000199169"/>
    </source>
</evidence>
<accession>A0A1A8XS04</accession>
<gene>
    <name evidence="1" type="primary">nifQ</name>
    <name evidence="1" type="ORF">ACCAA_50129</name>
</gene>
<protein>
    <submittedName>
        <fullName evidence="1">Protein NifQ</fullName>
    </submittedName>
</protein>
<dbReference type="RefSeq" id="WP_186407950.1">
    <property type="nucleotide sequence ID" value="NZ_FLQX01000127.1"/>
</dbReference>
<dbReference type="STRING" id="1860102.ACCAA_50129"/>
<keyword evidence="2" id="KW-1185">Reference proteome</keyword>
<proteinExistence type="predicted"/>
<dbReference type="Proteomes" id="UP000199169">
    <property type="component" value="Unassembled WGS sequence"/>
</dbReference>